<dbReference type="Proteomes" id="UP000198287">
    <property type="component" value="Unassembled WGS sequence"/>
</dbReference>
<evidence type="ECO:0000256" key="1">
    <source>
        <dbReference type="SAM" id="MobiDB-lite"/>
    </source>
</evidence>
<dbReference type="EMBL" id="LNIX01000001">
    <property type="protein sequence ID" value="OXA61310.1"/>
    <property type="molecule type" value="Genomic_DNA"/>
</dbReference>
<reference evidence="2 3" key="1">
    <citation type="submission" date="2015-12" db="EMBL/GenBank/DDBJ databases">
        <title>The genome of Folsomia candida.</title>
        <authorList>
            <person name="Faddeeva A."/>
            <person name="Derks M.F."/>
            <person name="Anvar Y."/>
            <person name="Smit S."/>
            <person name="Van Straalen N."/>
            <person name="Roelofs D."/>
        </authorList>
    </citation>
    <scope>NUCLEOTIDE SEQUENCE [LARGE SCALE GENOMIC DNA]</scope>
    <source>
        <strain evidence="2 3">VU population</strain>
        <tissue evidence="2">Whole body</tissue>
    </source>
</reference>
<feature type="region of interest" description="Disordered" evidence="1">
    <location>
        <begin position="1"/>
        <end position="25"/>
    </location>
</feature>
<comment type="caution">
    <text evidence="2">The sequence shown here is derived from an EMBL/GenBank/DDBJ whole genome shotgun (WGS) entry which is preliminary data.</text>
</comment>
<proteinExistence type="predicted"/>
<protein>
    <recommendedName>
        <fullName evidence="4">F-box domain-containing protein</fullName>
    </recommendedName>
</protein>
<evidence type="ECO:0000313" key="2">
    <source>
        <dbReference type="EMBL" id="OXA61310.1"/>
    </source>
</evidence>
<sequence>METRQILPEAQLETSHPSEPKDSNLPMLQALTNPVILQEILKYVSVKHIRLASKLWNDAIFSLPEPKLSLSLDLGERNHTFCNSTSFQKFVTNMNPKLARRIDIQEQCRCPGGQKNHIAQSSSFPPIIFGLPEFCTKFSEHITVFKVIGVDICILEDDNLPTELTSISGALQQLSIPIKSKLKSMIIHVPPNPISHSLPQQLLASSPALEKLRILANWYPHLNANPNLRSIYYTGTTEASLNLEDLSRMLCQVSFSLERLELALFNEDGIPLVGLAILESANLNLSLPLLPKLDYLKCHSVDIFFRNTDGRIPSEKMPVLKTLNISNLHGRQGDDLLNYIFKPGVRFDSVKTLAVDGVMHPEPLAALLKSTTFPALQQLHVSVCAGSDNEQAQRDLISRRDRLLEEFLKSCVHPKLKYLKILTQFPEKMTTFISCLENGSDISKNLKTLTIQNYGNSEFDDDLRNGGYRSFELVSNFKKILLRIGKLTRVTISGINLCGESAQEIVTFIDNNKLSIKFEDYCTG</sequence>
<dbReference type="AlphaFoldDB" id="A0A226EVT5"/>
<evidence type="ECO:0008006" key="4">
    <source>
        <dbReference type="Google" id="ProtNLM"/>
    </source>
</evidence>
<accession>A0A226EVT5</accession>
<name>A0A226EVT5_FOLCA</name>
<gene>
    <name evidence="2" type="ORF">Fcan01_01616</name>
</gene>
<keyword evidence="3" id="KW-1185">Reference proteome</keyword>
<evidence type="ECO:0000313" key="3">
    <source>
        <dbReference type="Proteomes" id="UP000198287"/>
    </source>
</evidence>
<organism evidence="2 3">
    <name type="scientific">Folsomia candida</name>
    <name type="common">Springtail</name>
    <dbReference type="NCBI Taxonomy" id="158441"/>
    <lineage>
        <taxon>Eukaryota</taxon>
        <taxon>Metazoa</taxon>
        <taxon>Ecdysozoa</taxon>
        <taxon>Arthropoda</taxon>
        <taxon>Hexapoda</taxon>
        <taxon>Collembola</taxon>
        <taxon>Entomobryomorpha</taxon>
        <taxon>Isotomoidea</taxon>
        <taxon>Isotomidae</taxon>
        <taxon>Proisotominae</taxon>
        <taxon>Folsomia</taxon>
    </lineage>
</organism>